<reference evidence="3 4" key="1">
    <citation type="journal article" date="2017" name="ISME J.">
        <title>Unveiling bifidobacterial biogeography across the mammalian branch of the tree of life.</title>
        <authorList>
            <person name="Milani C."/>
            <person name="Mangifesta M."/>
            <person name="Mancabelli L."/>
            <person name="Lugli G.A."/>
            <person name="James K."/>
            <person name="Duranti S."/>
            <person name="Turroni F."/>
            <person name="Ferrario C."/>
            <person name="Ossiprandi M.C."/>
            <person name="van Sinderen D."/>
            <person name="Ventura M."/>
        </authorList>
    </citation>
    <scope>NUCLEOTIDE SEQUENCE [LARGE SCALE GENOMIC DNA]</scope>
    <source>
        <strain evidence="4">Ham19E</strain>
    </source>
</reference>
<feature type="transmembrane region" description="Helical" evidence="1">
    <location>
        <begin position="154"/>
        <end position="172"/>
    </location>
</feature>
<dbReference type="Proteomes" id="UP000218399">
    <property type="component" value="Unassembled WGS sequence"/>
</dbReference>
<evidence type="ECO:0000313" key="3">
    <source>
        <dbReference type="EMBL" id="PAU67952.1"/>
    </source>
</evidence>
<dbReference type="SMART" id="SM00014">
    <property type="entry name" value="acidPPc"/>
    <property type="match status" value="1"/>
</dbReference>
<comment type="caution">
    <text evidence="3">The sequence shown here is derived from an EMBL/GenBank/DDBJ whole genome shotgun (WGS) entry which is preliminary data.</text>
</comment>
<organism evidence="3 4">
    <name type="scientific">Bifidobacterium criceti</name>
    <dbReference type="NCBI Taxonomy" id="1960969"/>
    <lineage>
        <taxon>Bacteria</taxon>
        <taxon>Bacillati</taxon>
        <taxon>Actinomycetota</taxon>
        <taxon>Actinomycetes</taxon>
        <taxon>Bifidobacteriales</taxon>
        <taxon>Bifidobacteriaceae</taxon>
        <taxon>Bifidobacterium</taxon>
    </lineage>
</organism>
<dbReference type="AlphaFoldDB" id="A0A2A2EG64"/>
<keyword evidence="1" id="KW-0472">Membrane</keyword>
<gene>
    <name evidence="3" type="ORF">B1526_0927</name>
</gene>
<dbReference type="Pfam" id="PF01569">
    <property type="entry name" value="PAP2"/>
    <property type="match status" value="1"/>
</dbReference>
<feature type="domain" description="Phosphatidic acid phosphatase type 2/haloperoxidase" evidence="2">
    <location>
        <begin position="108"/>
        <end position="221"/>
    </location>
</feature>
<feature type="transmembrane region" description="Helical" evidence="1">
    <location>
        <begin position="87"/>
        <end position="106"/>
    </location>
</feature>
<keyword evidence="1" id="KW-0812">Transmembrane</keyword>
<sequence length="237" mass="26085">MHDSQPTQPTQSITSTHSPQSFLRQYGWQIVGVLSICGATAFAVTVLLAHNGPLPMDTAIYSFLSAHIISRTLTPVIVMFTQMSGVATLIALCALILVISCAVHHWRIGAAVVVNLAAEALINEIIKRIVGRPRPPIEHRLIAEQGFSFPSGHAMASTAFYGFLIYLVYRYWRRAVKWIAIVLLALIPPTVMFTRVYLGVHYASDVLAGCLYSIAYLTLLSIPLIKLTLLPTKDAER</sequence>
<proteinExistence type="predicted"/>
<dbReference type="EMBL" id="MVOH01000008">
    <property type="protein sequence ID" value="PAU67952.1"/>
    <property type="molecule type" value="Genomic_DNA"/>
</dbReference>
<dbReference type="PANTHER" id="PTHR14969:SF13">
    <property type="entry name" value="AT30094P"/>
    <property type="match status" value="1"/>
</dbReference>
<dbReference type="PANTHER" id="PTHR14969">
    <property type="entry name" value="SPHINGOSINE-1-PHOSPHATE PHOSPHOHYDROLASE"/>
    <property type="match status" value="1"/>
</dbReference>
<keyword evidence="4" id="KW-1185">Reference proteome</keyword>
<keyword evidence="1" id="KW-1133">Transmembrane helix</keyword>
<dbReference type="SUPFAM" id="SSF48317">
    <property type="entry name" value="Acid phosphatase/Vanadium-dependent haloperoxidase"/>
    <property type="match status" value="1"/>
</dbReference>
<evidence type="ECO:0000313" key="4">
    <source>
        <dbReference type="Proteomes" id="UP000218399"/>
    </source>
</evidence>
<dbReference type="OrthoDB" id="5289372at2"/>
<dbReference type="Gene3D" id="1.20.144.10">
    <property type="entry name" value="Phosphatidic acid phosphatase type 2/haloperoxidase"/>
    <property type="match status" value="2"/>
</dbReference>
<accession>A0A2A2EG64</accession>
<feature type="transmembrane region" description="Helical" evidence="1">
    <location>
        <begin position="26"/>
        <end position="48"/>
    </location>
</feature>
<feature type="transmembrane region" description="Helical" evidence="1">
    <location>
        <begin position="60"/>
        <end position="80"/>
    </location>
</feature>
<protein>
    <submittedName>
        <fullName evidence="3">Type II phosphatidic acid phosphatase protein</fullName>
    </submittedName>
</protein>
<evidence type="ECO:0000259" key="2">
    <source>
        <dbReference type="SMART" id="SM00014"/>
    </source>
</evidence>
<feature type="transmembrane region" description="Helical" evidence="1">
    <location>
        <begin position="179"/>
        <end position="200"/>
    </location>
</feature>
<name>A0A2A2EG64_9BIFI</name>
<feature type="transmembrane region" description="Helical" evidence="1">
    <location>
        <begin position="206"/>
        <end position="229"/>
    </location>
</feature>
<dbReference type="CDD" id="cd03392">
    <property type="entry name" value="PAP2_like_2"/>
    <property type="match status" value="1"/>
</dbReference>
<dbReference type="InterPro" id="IPR000326">
    <property type="entry name" value="PAP2/HPO"/>
</dbReference>
<evidence type="ECO:0000256" key="1">
    <source>
        <dbReference type="SAM" id="Phobius"/>
    </source>
</evidence>
<dbReference type="RefSeq" id="WP_095614923.1">
    <property type="nucleotide sequence ID" value="NZ_MVOH01000008.1"/>
</dbReference>
<dbReference type="InterPro" id="IPR036938">
    <property type="entry name" value="PAP2/HPO_sf"/>
</dbReference>